<dbReference type="eggNOG" id="COG0323">
    <property type="taxonomic scope" value="Bacteria"/>
</dbReference>
<keyword evidence="5" id="KW-0547">Nucleotide-binding</keyword>
<evidence type="ECO:0000256" key="2">
    <source>
        <dbReference type="ARBA" id="ARBA00012438"/>
    </source>
</evidence>
<evidence type="ECO:0000313" key="11">
    <source>
        <dbReference type="Proteomes" id="UP000027442"/>
    </source>
</evidence>
<dbReference type="EMBL" id="JNGW01000029">
    <property type="protein sequence ID" value="KDR53115.1"/>
    <property type="molecule type" value="Genomic_DNA"/>
</dbReference>
<keyword evidence="6 10" id="KW-0418">Kinase</keyword>
<evidence type="ECO:0000259" key="9">
    <source>
        <dbReference type="PROSITE" id="PS50109"/>
    </source>
</evidence>
<name>A0A069QJX3_HOYLO</name>
<evidence type="ECO:0000256" key="5">
    <source>
        <dbReference type="ARBA" id="ARBA00022741"/>
    </source>
</evidence>
<keyword evidence="4" id="KW-0808">Transferase</keyword>
<dbReference type="PRINTS" id="PR00344">
    <property type="entry name" value="BCTRLSENSOR"/>
</dbReference>
<feature type="domain" description="Histidine kinase" evidence="9">
    <location>
        <begin position="513"/>
        <end position="735"/>
    </location>
</feature>
<keyword evidence="11" id="KW-1185">Reference proteome</keyword>
<evidence type="ECO:0000256" key="8">
    <source>
        <dbReference type="ARBA" id="ARBA00023012"/>
    </source>
</evidence>
<dbReference type="EC" id="2.7.13.3" evidence="2"/>
<accession>A0A069QJX3</accession>
<keyword evidence="7" id="KW-0067">ATP-binding</keyword>
<dbReference type="InterPro" id="IPR005467">
    <property type="entry name" value="His_kinase_dom"/>
</dbReference>
<evidence type="ECO:0000313" key="10">
    <source>
        <dbReference type="EMBL" id="KDR53115.1"/>
    </source>
</evidence>
<evidence type="ECO:0000256" key="3">
    <source>
        <dbReference type="ARBA" id="ARBA00022553"/>
    </source>
</evidence>
<evidence type="ECO:0000256" key="4">
    <source>
        <dbReference type="ARBA" id="ARBA00022679"/>
    </source>
</evidence>
<dbReference type="HOGENOM" id="CLU_012281_1_0_10"/>
<keyword evidence="8" id="KW-0902">Two-component regulatory system</keyword>
<dbReference type="InterPro" id="IPR003594">
    <property type="entry name" value="HATPase_dom"/>
</dbReference>
<comment type="catalytic activity">
    <reaction evidence="1">
        <text>ATP + protein L-histidine = ADP + protein N-phospho-L-histidine.</text>
        <dbReference type="EC" id="2.7.13.3"/>
    </reaction>
</comment>
<dbReference type="InterPro" id="IPR036890">
    <property type="entry name" value="HATPase_C_sf"/>
</dbReference>
<dbReference type="GO" id="GO:0005524">
    <property type="term" value="F:ATP binding"/>
    <property type="evidence" value="ECO:0007669"/>
    <property type="project" value="UniProtKB-KW"/>
</dbReference>
<dbReference type="CDD" id="cd00075">
    <property type="entry name" value="HATPase"/>
    <property type="match status" value="1"/>
</dbReference>
<dbReference type="eggNOG" id="COG2205">
    <property type="taxonomic scope" value="Bacteria"/>
</dbReference>
<dbReference type="AlphaFoldDB" id="A0A069QJX3"/>
<dbReference type="SMART" id="SM00387">
    <property type="entry name" value="HATPase_c"/>
    <property type="match status" value="1"/>
</dbReference>
<reference evidence="10 11" key="1">
    <citation type="submission" date="2013-08" db="EMBL/GenBank/DDBJ databases">
        <authorList>
            <person name="Weinstock G."/>
            <person name="Sodergren E."/>
            <person name="Wylie T."/>
            <person name="Fulton L."/>
            <person name="Fulton R."/>
            <person name="Fronick C."/>
            <person name="O'Laughlin M."/>
            <person name="Godfrey J."/>
            <person name="Miner T."/>
            <person name="Herter B."/>
            <person name="Appelbaum E."/>
            <person name="Cordes M."/>
            <person name="Lek S."/>
            <person name="Wollam A."/>
            <person name="Pepin K.H."/>
            <person name="Palsikar V.B."/>
            <person name="Mitreva M."/>
            <person name="Wilson R.K."/>
        </authorList>
    </citation>
    <scope>NUCLEOTIDE SEQUENCE [LARGE SCALE GENOMIC DNA]</scope>
    <source>
        <strain evidence="10 11">ATCC 15930</strain>
    </source>
</reference>
<proteinExistence type="predicted"/>
<comment type="caution">
    <text evidence="10">The sequence shown here is derived from an EMBL/GenBank/DDBJ whole genome shotgun (WGS) entry which is preliminary data.</text>
</comment>
<dbReference type="InterPro" id="IPR004358">
    <property type="entry name" value="Sig_transdc_His_kin-like_C"/>
</dbReference>
<dbReference type="Gene3D" id="3.30.565.10">
    <property type="entry name" value="Histidine kinase-like ATPase, C-terminal domain"/>
    <property type="match status" value="2"/>
</dbReference>
<dbReference type="SUPFAM" id="SSF55874">
    <property type="entry name" value="ATPase domain of HSP90 chaperone/DNA topoisomerase II/histidine kinase"/>
    <property type="match status" value="2"/>
</dbReference>
<dbReference type="PATRIC" id="fig|1122985.7.peg.824"/>
<keyword evidence="3" id="KW-0597">Phosphoprotein</keyword>
<sequence length="737" mass="84085">MCKLFYIESMDAQKEIKKVGFTVDAGLIQRLGYELVGRAETAVSELIKNSYDADATVVDVDFIDSNEIGGKLFISDNGAGMSESQLINGFMRISSTDKVHNPTSARLHRTKAGKKGIGRFAAQRLGEKLVIVTQTKESKSAIRIEIDWNEYSIDRDLTSITFPIETVQKEKSEGTVIEIHSLRERWTEAAIKRIYRYVLDLFQPDYLSERSKIDSIAVQNEESFKVNFNLVFNDKKYPFLNDQISVFDKSLAVFEGYINKEHCGLVNVKSDSLHINDILEIEHKEDDNKFSALSDVYFKIHYFIYDRPQYYGDKLSGLELKKIQELSKTIGGVRLYRNGFRVLPYGEPKDDWTNIDKRWSTESGKTNIPLNNQNLFGFVEIIDPTGNIFEETASREGLIENEAFHQLSEFINKSLIAVRGRIAEKIKCFKDSQNNDDFTQNSEKKDQTTQEMFEKLKNILYYKSDQNIETQNSEQFSENNREEGLEIIKKLENLIEEAGMLRVLAGLGLTIGEFTHEMKQYHSSVYGYISKLNQIQLGVEAKSQLDGIKTDFDNLFSYTEYFGTTISQNINRKKMPIDLLATLDRFSNIIKNDLQKNQIEFKIDAFDFDAITIPMHSSEWNSIFYNLYTNSRKAIKRARVAGKILVEVGVENGDTFINFHDNGDGIPKENESRIFNAFFSTSTPASFDAPNEEQLIGTGLGLKIVKDIVISYRGNVSVVSPNQGYSTCLKITISKNK</sequence>
<evidence type="ECO:0000256" key="7">
    <source>
        <dbReference type="ARBA" id="ARBA00022840"/>
    </source>
</evidence>
<dbReference type="Pfam" id="PF13589">
    <property type="entry name" value="HATPase_c_3"/>
    <property type="match status" value="1"/>
</dbReference>
<gene>
    <name evidence="10" type="ORF">HMPREF1991_00796</name>
</gene>
<organism evidence="10 11">
    <name type="scientific">Hoylesella loescheii DSM 19665 = JCM 12249 = ATCC 15930</name>
    <dbReference type="NCBI Taxonomy" id="1122985"/>
    <lineage>
        <taxon>Bacteria</taxon>
        <taxon>Pseudomonadati</taxon>
        <taxon>Bacteroidota</taxon>
        <taxon>Bacteroidia</taxon>
        <taxon>Bacteroidales</taxon>
        <taxon>Prevotellaceae</taxon>
        <taxon>Hoylesella</taxon>
    </lineage>
</organism>
<dbReference type="GO" id="GO:0000160">
    <property type="term" value="P:phosphorelay signal transduction system"/>
    <property type="evidence" value="ECO:0007669"/>
    <property type="project" value="UniProtKB-KW"/>
</dbReference>
<dbReference type="GO" id="GO:0004673">
    <property type="term" value="F:protein histidine kinase activity"/>
    <property type="evidence" value="ECO:0007669"/>
    <property type="project" value="UniProtKB-EC"/>
</dbReference>
<dbReference type="Pfam" id="PF02518">
    <property type="entry name" value="HATPase_c"/>
    <property type="match status" value="1"/>
</dbReference>
<evidence type="ECO:0000256" key="6">
    <source>
        <dbReference type="ARBA" id="ARBA00022777"/>
    </source>
</evidence>
<evidence type="ECO:0000256" key="1">
    <source>
        <dbReference type="ARBA" id="ARBA00000085"/>
    </source>
</evidence>
<dbReference type="Proteomes" id="UP000027442">
    <property type="component" value="Unassembled WGS sequence"/>
</dbReference>
<protein>
    <recommendedName>
        <fullName evidence="2">histidine kinase</fullName>
        <ecNumber evidence="2">2.7.13.3</ecNumber>
    </recommendedName>
</protein>
<dbReference type="PROSITE" id="PS50109">
    <property type="entry name" value="HIS_KIN"/>
    <property type="match status" value="1"/>
</dbReference>
<dbReference type="PANTHER" id="PTHR43065">
    <property type="entry name" value="SENSOR HISTIDINE KINASE"/>
    <property type="match status" value="1"/>
</dbReference>
<dbReference type="PANTHER" id="PTHR43065:SF10">
    <property type="entry name" value="PEROXIDE STRESS-ACTIVATED HISTIDINE KINASE MAK3"/>
    <property type="match status" value="1"/>
</dbReference>